<feature type="binding site" evidence="7">
    <location>
        <position position="16"/>
    </location>
    <ligand>
        <name>ADP-alpha-D-glucose</name>
        <dbReference type="ChEBI" id="CHEBI:57498"/>
    </ligand>
</feature>
<dbReference type="InterPro" id="IPR001296">
    <property type="entry name" value="Glyco_trans_1"/>
</dbReference>
<dbReference type="OrthoDB" id="9808590at2"/>
<protein>
    <recommendedName>
        <fullName evidence="7">Glycogen synthase</fullName>
        <ecNumber evidence="7">2.4.1.21</ecNumber>
    </recommendedName>
    <alternativeName>
        <fullName evidence="7">Starch [bacterial glycogen] synthase</fullName>
    </alternativeName>
</protein>
<dbReference type="Pfam" id="PF08323">
    <property type="entry name" value="Glyco_transf_5"/>
    <property type="match status" value="1"/>
</dbReference>
<keyword evidence="5 7" id="KW-0808">Transferase</keyword>
<keyword evidence="6 7" id="KW-0320">Glycogen biosynthesis</keyword>
<evidence type="ECO:0000256" key="5">
    <source>
        <dbReference type="ARBA" id="ARBA00022679"/>
    </source>
</evidence>
<evidence type="ECO:0000259" key="9">
    <source>
        <dbReference type="Pfam" id="PF08323"/>
    </source>
</evidence>
<dbReference type="PANTHER" id="PTHR45825">
    <property type="entry name" value="GRANULE-BOUND STARCH SYNTHASE 1, CHLOROPLASTIC/AMYLOPLASTIC"/>
    <property type="match status" value="1"/>
</dbReference>
<accession>F7NQE7</accession>
<name>F7NQE7_9FIRM</name>
<dbReference type="PANTHER" id="PTHR45825:SF11">
    <property type="entry name" value="ALPHA AMYLASE DOMAIN-CONTAINING PROTEIN"/>
    <property type="match status" value="1"/>
</dbReference>
<dbReference type="HAMAP" id="MF_00484">
    <property type="entry name" value="Glycogen_synth"/>
    <property type="match status" value="1"/>
</dbReference>
<sequence>MKKVLFAAAESVPFAKTGGLADVIGSLPKALQKEGWDVRIIMPRYGDIAEPFRRQMQTLATLTVQVGWRNQYCGVQTLVYEGLTFYFLDNEYYFKRPGLYGYYDDGERFAYFSRAVLEALPVIGFQPDIIHCHDWHAAMIPVLLTAQYRQRKQYRRMKTVFTVHNLHYQGHFPYEVLGDLFGLGHEHFTNETLEFYGMVNFLKGGLVYSDRLTTVSRSYAAEIQTPFYGEKLEGLLQKRSHELAGIVNGIDYELYNPASDSALFARYDRQSPEKKLFNKTRLQAMLGLQVSESVPMLAVVSRLVKAKGIDLIARVLEEILSRDVQLVILGTGEEKYEGLFRVAAHRHPGQVSANIFFDETLARRIYAASDIFLMPSLFEPCGIGQLIAMRYGSLPLVRETGGLRDTVLSYNEATGEGNGFSFTNYNAHDMLHTMERAVRMYQDRPLWHHLAAQSMSRDYSWQSAARQYVTLYQSL</sequence>
<dbReference type="GO" id="GO:0005978">
    <property type="term" value="P:glycogen biosynthetic process"/>
    <property type="evidence" value="ECO:0007669"/>
    <property type="project" value="UniProtKB-UniRule"/>
</dbReference>
<dbReference type="Proteomes" id="UP000003240">
    <property type="component" value="Unassembled WGS sequence"/>
</dbReference>
<evidence type="ECO:0000256" key="7">
    <source>
        <dbReference type="HAMAP-Rule" id="MF_00484"/>
    </source>
</evidence>
<dbReference type="EC" id="2.4.1.21" evidence="7"/>
<reference evidence="10 11" key="1">
    <citation type="journal article" date="2011" name="EMBO J.">
        <title>Structural diversity of bacterial flagellar motors.</title>
        <authorList>
            <person name="Chen S."/>
            <person name="Beeby M."/>
            <person name="Murphy G.E."/>
            <person name="Leadbetter J.R."/>
            <person name="Hendrixson D.R."/>
            <person name="Briegel A."/>
            <person name="Li Z."/>
            <person name="Shi J."/>
            <person name="Tocheva E.I."/>
            <person name="Muller A."/>
            <person name="Dobro M.J."/>
            <person name="Jensen G.J."/>
        </authorList>
    </citation>
    <scope>NUCLEOTIDE SEQUENCE [LARGE SCALE GENOMIC DNA]</scope>
    <source>
        <strain evidence="10 11">DSM 6540</strain>
    </source>
</reference>
<dbReference type="SUPFAM" id="SSF53756">
    <property type="entry name" value="UDP-Glycosyltransferase/glycogen phosphorylase"/>
    <property type="match status" value="1"/>
</dbReference>
<evidence type="ECO:0000256" key="3">
    <source>
        <dbReference type="ARBA" id="ARBA00010281"/>
    </source>
</evidence>
<evidence type="ECO:0000256" key="2">
    <source>
        <dbReference type="ARBA" id="ARBA00002764"/>
    </source>
</evidence>
<dbReference type="AlphaFoldDB" id="F7NQE7"/>
<dbReference type="NCBIfam" id="NF001898">
    <property type="entry name" value="PRK00654.1-1"/>
    <property type="match status" value="1"/>
</dbReference>
<keyword evidence="4 7" id="KW-0328">Glycosyltransferase</keyword>
<dbReference type="STRING" id="1009370.ALO_21731"/>
<dbReference type="EMBL" id="AFGF01000294">
    <property type="protein sequence ID" value="EGO61725.1"/>
    <property type="molecule type" value="Genomic_DNA"/>
</dbReference>
<dbReference type="InterPro" id="IPR011835">
    <property type="entry name" value="GS/SS"/>
</dbReference>
<comment type="function">
    <text evidence="2 7">Synthesizes alpha-1,4-glucan chains using ADP-glucose.</text>
</comment>
<dbReference type="CDD" id="cd03791">
    <property type="entry name" value="GT5_Glycogen_synthase_DULL1-like"/>
    <property type="match status" value="1"/>
</dbReference>
<feature type="domain" description="Starch synthase catalytic" evidence="9">
    <location>
        <begin position="3"/>
        <end position="238"/>
    </location>
</feature>
<gene>
    <name evidence="7" type="primary">glgA</name>
    <name evidence="10" type="ORF">ALO_21731</name>
</gene>
<dbReference type="GO" id="GO:0004373">
    <property type="term" value="F:alpha-1,4-glucan glucosyltransferase (UDP-glucose donor) activity"/>
    <property type="evidence" value="ECO:0007669"/>
    <property type="project" value="InterPro"/>
</dbReference>
<evidence type="ECO:0000256" key="4">
    <source>
        <dbReference type="ARBA" id="ARBA00022676"/>
    </source>
</evidence>
<proteinExistence type="inferred from homology"/>
<evidence type="ECO:0000259" key="8">
    <source>
        <dbReference type="Pfam" id="PF00534"/>
    </source>
</evidence>
<dbReference type="GO" id="GO:0009011">
    <property type="term" value="F:alpha-1,4-glucan glucosyltransferase (ADP-glucose donor) activity"/>
    <property type="evidence" value="ECO:0007669"/>
    <property type="project" value="UniProtKB-UniRule"/>
</dbReference>
<comment type="pathway">
    <text evidence="7">Glycan biosynthesis; glycogen biosynthesis.</text>
</comment>
<organism evidence="10 11">
    <name type="scientific">Acetonema longum DSM 6540</name>
    <dbReference type="NCBI Taxonomy" id="1009370"/>
    <lineage>
        <taxon>Bacteria</taxon>
        <taxon>Bacillati</taxon>
        <taxon>Bacillota</taxon>
        <taxon>Negativicutes</taxon>
        <taxon>Acetonemataceae</taxon>
        <taxon>Acetonema</taxon>
    </lineage>
</organism>
<dbReference type="NCBIfam" id="TIGR02095">
    <property type="entry name" value="glgA"/>
    <property type="match status" value="1"/>
</dbReference>
<dbReference type="InterPro" id="IPR013534">
    <property type="entry name" value="Starch_synth_cat_dom"/>
</dbReference>
<dbReference type="RefSeq" id="WP_004100177.1">
    <property type="nucleotide sequence ID" value="NZ_AFGF01000294.1"/>
</dbReference>
<dbReference type="NCBIfam" id="NF001899">
    <property type="entry name" value="PRK00654.1-2"/>
    <property type="match status" value="1"/>
</dbReference>
<evidence type="ECO:0000256" key="1">
    <source>
        <dbReference type="ARBA" id="ARBA00001478"/>
    </source>
</evidence>
<keyword evidence="11" id="KW-1185">Reference proteome</keyword>
<comment type="similarity">
    <text evidence="3 7">Belongs to the glycosyltransferase 1 family. Bacterial/plant glycogen synthase subfamily.</text>
</comment>
<evidence type="ECO:0000256" key="6">
    <source>
        <dbReference type="ARBA" id="ARBA00023056"/>
    </source>
</evidence>
<dbReference type="Pfam" id="PF00534">
    <property type="entry name" value="Glycos_transf_1"/>
    <property type="match status" value="1"/>
</dbReference>
<dbReference type="UniPathway" id="UPA00164"/>
<dbReference type="eggNOG" id="COG0297">
    <property type="taxonomic scope" value="Bacteria"/>
</dbReference>
<feature type="domain" description="Glycosyl transferase family 1" evidence="8">
    <location>
        <begin position="293"/>
        <end position="440"/>
    </location>
</feature>
<evidence type="ECO:0000313" key="11">
    <source>
        <dbReference type="Proteomes" id="UP000003240"/>
    </source>
</evidence>
<comment type="catalytic activity">
    <reaction evidence="1 7">
        <text>[(1-&gt;4)-alpha-D-glucosyl](n) + ADP-alpha-D-glucose = [(1-&gt;4)-alpha-D-glucosyl](n+1) + ADP + H(+)</text>
        <dbReference type="Rhea" id="RHEA:18189"/>
        <dbReference type="Rhea" id="RHEA-COMP:9584"/>
        <dbReference type="Rhea" id="RHEA-COMP:9587"/>
        <dbReference type="ChEBI" id="CHEBI:15378"/>
        <dbReference type="ChEBI" id="CHEBI:15444"/>
        <dbReference type="ChEBI" id="CHEBI:57498"/>
        <dbReference type="ChEBI" id="CHEBI:456216"/>
        <dbReference type="EC" id="2.4.1.21"/>
    </reaction>
</comment>
<evidence type="ECO:0000313" key="10">
    <source>
        <dbReference type="EMBL" id="EGO61725.1"/>
    </source>
</evidence>
<dbReference type="Gene3D" id="3.40.50.2000">
    <property type="entry name" value="Glycogen Phosphorylase B"/>
    <property type="match status" value="2"/>
</dbReference>
<comment type="caution">
    <text evidence="10">The sequence shown here is derived from an EMBL/GenBank/DDBJ whole genome shotgun (WGS) entry which is preliminary data.</text>
</comment>